<accession>A0A8X6TTR9</accession>
<dbReference type="AlphaFoldDB" id="A0A8X6TTR9"/>
<evidence type="ECO:0000313" key="1">
    <source>
        <dbReference type="EMBL" id="GFT49271.1"/>
    </source>
</evidence>
<gene>
    <name evidence="1" type="ORF">NPIL_591081</name>
</gene>
<organism evidence="1 2">
    <name type="scientific">Nephila pilipes</name>
    <name type="common">Giant wood spider</name>
    <name type="synonym">Nephila maculata</name>
    <dbReference type="NCBI Taxonomy" id="299642"/>
    <lineage>
        <taxon>Eukaryota</taxon>
        <taxon>Metazoa</taxon>
        <taxon>Ecdysozoa</taxon>
        <taxon>Arthropoda</taxon>
        <taxon>Chelicerata</taxon>
        <taxon>Arachnida</taxon>
        <taxon>Araneae</taxon>
        <taxon>Araneomorphae</taxon>
        <taxon>Entelegynae</taxon>
        <taxon>Araneoidea</taxon>
        <taxon>Nephilidae</taxon>
        <taxon>Nephila</taxon>
    </lineage>
</organism>
<dbReference type="Proteomes" id="UP000887013">
    <property type="component" value="Unassembled WGS sequence"/>
</dbReference>
<reference evidence="1" key="1">
    <citation type="submission" date="2020-08" db="EMBL/GenBank/DDBJ databases">
        <title>Multicomponent nature underlies the extraordinary mechanical properties of spider dragline silk.</title>
        <authorList>
            <person name="Kono N."/>
            <person name="Nakamura H."/>
            <person name="Mori M."/>
            <person name="Yoshida Y."/>
            <person name="Ohtoshi R."/>
            <person name="Malay A.D."/>
            <person name="Moran D.A.P."/>
            <person name="Tomita M."/>
            <person name="Numata K."/>
            <person name="Arakawa K."/>
        </authorList>
    </citation>
    <scope>NUCLEOTIDE SEQUENCE</scope>
</reference>
<protein>
    <submittedName>
        <fullName evidence="1">Uncharacterized protein</fullName>
    </submittedName>
</protein>
<sequence length="94" mass="10954">MAEKSENKEIPEVQNSTKFKVKHKNIMEMVDSKEVLYANGNTFYGCDFIHNWMRTKYHTRKVPPSTPSSGVPDVDNIDKKQPARCKAYIDYDRL</sequence>
<comment type="caution">
    <text evidence="1">The sequence shown here is derived from an EMBL/GenBank/DDBJ whole genome shotgun (WGS) entry which is preliminary data.</text>
</comment>
<evidence type="ECO:0000313" key="2">
    <source>
        <dbReference type="Proteomes" id="UP000887013"/>
    </source>
</evidence>
<keyword evidence="2" id="KW-1185">Reference proteome</keyword>
<proteinExistence type="predicted"/>
<dbReference type="EMBL" id="BMAW01016492">
    <property type="protein sequence ID" value="GFT49271.1"/>
    <property type="molecule type" value="Genomic_DNA"/>
</dbReference>
<name>A0A8X6TTR9_NEPPI</name>